<evidence type="ECO:0000256" key="1">
    <source>
        <dbReference type="ARBA" id="ARBA00005750"/>
    </source>
</evidence>
<dbReference type="SUPFAM" id="SSF89550">
    <property type="entry name" value="PHP domain-like"/>
    <property type="match status" value="1"/>
</dbReference>
<accession>A0A7J5AE77</accession>
<evidence type="ECO:0000256" key="3">
    <source>
        <dbReference type="ARBA" id="ARBA00022801"/>
    </source>
</evidence>
<dbReference type="Proteomes" id="UP000490922">
    <property type="component" value="Unassembled WGS sequence"/>
</dbReference>
<dbReference type="EMBL" id="WAEM01000004">
    <property type="protein sequence ID" value="KAB1155877.1"/>
    <property type="molecule type" value="Genomic_DNA"/>
</dbReference>
<dbReference type="RefSeq" id="WP_151107694.1">
    <property type="nucleotide sequence ID" value="NZ_WAEM01000004.1"/>
</dbReference>
<dbReference type="Pfam" id="PF19567">
    <property type="entry name" value="CpsB_CapC"/>
    <property type="match status" value="1"/>
</dbReference>
<dbReference type="InterPro" id="IPR016667">
    <property type="entry name" value="Caps_polysacc_synth_CpsB/CapC"/>
</dbReference>
<comment type="caution">
    <text evidence="5">The sequence shown here is derived from an EMBL/GenBank/DDBJ whole genome shotgun (WGS) entry which is preliminary data.</text>
</comment>
<evidence type="ECO:0000313" key="5">
    <source>
        <dbReference type="EMBL" id="KAB1155877.1"/>
    </source>
</evidence>
<proteinExistence type="inferred from homology"/>
<sequence>MLTLFRPKIILKDLIPDNYIDIHSHLLPGIDDGAQTIEDTLFLVSEMKKLGIEQCITTPHVMKNVWDNTKIGIENNLNITISDLEIKAKNIPLKASAEYLIDSNFASLFQNESLLVLKDNYVLVELSYLNAPIQLYEILFDLQVAGYKPVLAHPERYSFFYHNLNEYQKLKHSGCLFQLNLLSTIGYYGIEAAKISEKLLQKGMIDFVGSDIHHKNHIDGFSRKILLKDSQPLKEAIERNEFFRF</sequence>
<dbReference type="AlphaFoldDB" id="A0A7J5AE77"/>
<name>A0A7J5AE77_9FLAO</name>
<reference evidence="5 6" key="1">
    <citation type="submission" date="2019-09" db="EMBL/GenBank/DDBJ databases">
        <title>Flavobacterium sp. nov., isolated from glacier ice.</title>
        <authorList>
            <person name="Liu Q."/>
        </authorList>
    </citation>
    <scope>NUCLEOTIDE SEQUENCE [LARGE SCALE GENOMIC DNA]</scope>
    <source>
        <strain evidence="5 6">NBRC 112527</strain>
    </source>
</reference>
<keyword evidence="3" id="KW-0378">Hydrolase</keyword>
<evidence type="ECO:0000313" key="6">
    <source>
        <dbReference type="Proteomes" id="UP000490922"/>
    </source>
</evidence>
<comment type="similarity">
    <text evidence="1">Belongs to the metallo-dependent hydrolases superfamily. CpsB/CapC family.</text>
</comment>
<dbReference type="GO" id="GO:0030145">
    <property type="term" value="F:manganese ion binding"/>
    <property type="evidence" value="ECO:0007669"/>
    <property type="project" value="InterPro"/>
</dbReference>
<dbReference type="Gene3D" id="3.20.20.140">
    <property type="entry name" value="Metal-dependent hydrolases"/>
    <property type="match status" value="1"/>
</dbReference>
<dbReference type="EC" id="3.1.3.48" evidence="2"/>
<gene>
    <name evidence="5" type="ORF">F6464_10020</name>
</gene>
<dbReference type="PANTHER" id="PTHR39181:SF1">
    <property type="entry name" value="TYROSINE-PROTEIN PHOSPHATASE YWQE"/>
    <property type="match status" value="1"/>
</dbReference>
<dbReference type="PANTHER" id="PTHR39181">
    <property type="entry name" value="TYROSINE-PROTEIN PHOSPHATASE YWQE"/>
    <property type="match status" value="1"/>
</dbReference>
<organism evidence="5 6">
    <name type="scientific">Flavobacterium luteum</name>
    <dbReference type="NCBI Taxonomy" id="2026654"/>
    <lineage>
        <taxon>Bacteria</taxon>
        <taxon>Pseudomonadati</taxon>
        <taxon>Bacteroidota</taxon>
        <taxon>Flavobacteriia</taxon>
        <taxon>Flavobacteriales</taxon>
        <taxon>Flavobacteriaceae</taxon>
        <taxon>Flavobacterium</taxon>
    </lineage>
</organism>
<dbReference type="GO" id="GO:0004725">
    <property type="term" value="F:protein tyrosine phosphatase activity"/>
    <property type="evidence" value="ECO:0007669"/>
    <property type="project" value="UniProtKB-EC"/>
</dbReference>
<protein>
    <recommendedName>
        <fullName evidence="2">protein-tyrosine-phosphatase</fullName>
        <ecNumber evidence="2">3.1.3.48</ecNumber>
    </recommendedName>
</protein>
<comment type="catalytic activity">
    <reaction evidence="4">
        <text>O-phospho-L-tyrosyl-[protein] + H2O = L-tyrosyl-[protein] + phosphate</text>
        <dbReference type="Rhea" id="RHEA:10684"/>
        <dbReference type="Rhea" id="RHEA-COMP:10136"/>
        <dbReference type="Rhea" id="RHEA-COMP:20101"/>
        <dbReference type="ChEBI" id="CHEBI:15377"/>
        <dbReference type="ChEBI" id="CHEBI:43474"/>
        <dbReference type="ChEBI" id="CHEBI:46858"/>
        <dbReference type="ChEBI" id="CHEBI:61978"/>
        <dbReference type="EC" id="3.1.3.48"/>
    </reaction>
</comment>
<evidence type="ECO:0000256" key="2">
    <source>
        <dbReference type="ARBA" id="ARBA00013064"/>
    </source>
</evidence>
<keyword evidence="6" id="KW-1185">Reference proteome</keyword>
<dbReference type="OrthoDB" id="9788539at2"/>
<dbReference type="InterPro" id="IPR016195">
    <property type="entry name" value="Pol/histidinol_Pase-like"/>
</dbReference>
<evidence type="ECO:0000256" key="4">
    <source>
        <dbReference type="ARBA" id="ARBA00051722"/>
    </source>
</evidence>
<dbReference type="PIRSF" id="PIRSF016557">
    <property type="entry name" value="Caps_synth_CpsB"/>
    <property type="match status" value="1"/>
</dbReference>